<protein>
    <submittedName>
        <fullName evidence="2">Uncharacterized protein</fullName>
    </submittedName>
</protein>
<evidence type="ECO:0000313" key="3">
    <source>
        <dbReference type="Proteomes" id="UP000663882"/>
    </source>
</evidence>
<accession>A0A814M6I9</accession>
<name>A0A814M6I9_9BILA</name>
<dbReference type="Proteomes" id="UP000663882">
    <property type="component" value="Unassembled WGS sequence"/>
</dbReference>
<evidence type="ECO:0000313" key="2">
    <source>
        <dbReference type="EMBL" id="CAF1075071.1"/>
    </source>
</evidence>
<reference evidence="2" key="1">
    <citation type="submission" date="2021-02" db="EMBL/GenBank/DDBJ databases">
        <authorList>
            <person name="Nowell W R."/>
        </authorList>
    </citation>
    <scope>NUCLEOTIDE SEQUENCE</scope>
</reference>
<dbReference type="AlphaFoldDB" id="A0A814M6I9"/>
<feature type="compositionally biased region" description="Low complexity" evidence="1">
    <location>
        <begin position="898"/>
        <end position="914"/>
    </location>
</feature>
<organism evidence="2 3">
    <name type="scientific">Rotaria sordida</name>
    <dbReference type="NCBI Taxonomy" id="392033"/>
    <lineage>
        <taxon>Eukaryota</taxon>
        <taxon>Metazoa</taxon>
        <taxon>Spiralia</taxon>
        <taxon>Gnathifera</taxon>
        <taxon>Rotifera</taxon>
        <taxon>Eurotatoria</taxon>
        <taxon>Bdelloidea</taxon>
        <taxon>Philodinida</taxon>
        <taxon>Philodinidae</taxon>
        <taxon>Rotaria</taxon>
    </lineage>
</organism>
<proteinExistence type="predicted"/>
<gene>
    <name evidence="2" type="ORF">RFH988_LOCUS17979</name>
</gene>
<dbReference type="OrthoDB" id="10059714at2759"/>
<comment type="caution">
    <text evidence="2">The sequence shown here is derived from an EMBL/GenBank/DDBJ whole genome shotgun (WGS) entry which is preliminary data.</text>
</comment>
<evidence type="ECO:0000256" key="1">
    <source>
        <dbReference type="SAM" id="MobiDB-lite"/>
    </source>
</evidence>
<sequence length="951" mass="100039">MGQTYILVVTTHISSEIGSFSVSADGPGSVGLTSITPSTSQPIITLSTAPPMSSSFAGALSSSSPIFYRPNISATGPASAGLISITPSTSQPITTISTASSVSSSYAGALSSTSPVFYRPYGDTDVTTHSDYETASFSISAIGPASVGLMSITPSTSRPIVTLSTAPSVSSSYAGTLSSSSPVFIQPYSFFDDYSYFQAIQVTISTAGMYTFTSDSNIDTVGYIYGTSFDPSNPLVNLITDDDDSGDSDYQFSIDVNLQSGRTYILVVTTHGEYVRGDYSISVTGPASVGLMSITPSTSRPIVTPSTAPSVSSLYAGTLSSSSPVFIRPNTGGPASVGLQSITPSTSRPITTPSTAPIATSSYAGALSASSSIFYRPEGDVQNQYYFQAIQITISTAGVYTFTSDISAVGPTSVNLQSITPSTSRPIIPPTSAPSVSSSYTGVLTTTSPIFYRPANPTVNLVTDNDDSGGALQFRIEAHLQSGRTYVLVVTTHRETVIGSFSVSATGPVSISLTSITPSTSRPITTLSTPPSVSSSYANTLSTSSPVFYRPAVTTHRESVTGSFLVSATGPASISLTSITPSTSRPITTPSTPPSVSSSYASVLSTTSPIFYRPYGMTSKYYYFKAIQVTASTAGIYVFKSNNTMDTRAYFYQNSFDPSDPTVNLVTDNDDGGGYPNFRIEAKLESGRTYILVVTTHRESVIGSFSVSATGPASISFTSITPSTSRPITTLSTPAPMSSSYATSTTPSMLSSYASVLSSSSPVFYRPGVLTTYPSTLRASSPVFYRPNGEKTDLYYYQTIQVTVPKDGTYSFASVSDISTIGYLYDTSFDPFNPSSNLAIYSDNGGVRRGFRINFLLAPGRTYILVVTTSQTSVMGDFWILARGPALVSLRSIPSTGLTTTTSSPTTSANNPLTVATSPRGSASIKTNSITITVICMLIMSMLRMFQQRLF</sequence>
<dbReference type="EMBL" id="CAJNOO010000989">
    <property type="protein sequence ID" value="CAF1075071.1"/>
    <property type="molecule type" value="Genomic_DNA"/>
</dbReference>
<feature type="region of interest" description="Disordered" evidence="1">
    <location>
        <begin position="898"/>
        <end position="920"/>
    </location>
</feature>